<dbReference type="SUPFAM" id="SSF159127">
    <property type="entry name" value="HupF/HypC-like"/>
    <property type="match status" value="1"/>
</dbReference>
<dbReference type="HOGENOM" id="CLU_159381_2_2_9"/>
<dbReference type="InterPro" id="IPR019812">
    <property type="entry name" value="Hydgase_assmbl_chp_CS"/>
</dbReference>
<evidence type="ECO:0000313" key="2">
    <source>
        <dbReference type="EMBL" id="ACL69149.1"/>
    </source>
</evidence>
<keyword evidence="3" id="KW-1185">Reference proteome</keyword>
<gene>
    <name evidence="2" type="ordered locus">Hore_03900</name>
</gene>
<dbReference type="PANTHER" id="PTHR35177:SF2">
    <property type="entry name" value="HYDROGENASE MATURATION FACTOR HYBG"/>
    <property type="match status" value="1"/>
</dbReference>
<dbReference type="eggNOG" id="COG0298">
    <property type="taxonomic scope" value="Bacteria"/>
</dbReference>
<dbReference type="STRING" id="373903.Hore_03900"/>
<dbReference type="GO" id="GO:1902670">
    <property type="term" value="F:carbon dioxide binding"/>
    <property type="evidence" value="ECO:0007669"/>
    <property type="project" value="TreeGrafter"/>
</dbReference>
<dbReference type="PROSITE" id="PS01097">
    <property type="entry name" value="HUPF_HYPC"/>
    <property type="match status" value="1"/>
</dbReference>
<dbReference type="NCBIfam" id="TIGR00074">
    <property type="entry name" value="hypC_hupF"/>
    <property type="match status" value="1"/>
</dbReference>
<dbReference type="Proteomes" id="UP000000719">
    <property type="component" value="Chromosome"/>
</dbReference>
<dbReference type="AlphaFoldDB" id="B8D1S2"/>
<dbReference type="KEGG" id="hor:Hore_03900"/>
<dbReference type="Gene3D" id="2.30.30.140">
    <property type="match status" value="1"/>
</dbReference>
<accession>B8D1S2</accession>
<evidence type="ECO:0000313" key="3">
    <source>
        <dbReference type="Proteomes" id="UP000000719"/>
    </source>
</evidence>
<organism evidence="2 3">
    <name type="scientific">Halothermothrix orenii (strain H 168 / OCM 544 / DSM 9562)</name>
    <dbReference type="NCBI Taxonomy" id="373903"/>
    <lineage>
        <taxon>Bacteria</taxon>
        <taxon>Bacillati</taxon>
        <taxon>Bacillota</taxon>
        <taxon>Clostridia</taxon>
        <taxon>Halanaerobiales</taxon>
        <taxon>Halothermotrichaceae</taxon>
        <taxon>Halothermothrix</taxon>
    </lineage>
</organism>
<sequence>MCIGVPVKIIKKRESLALAELNGVKKEINIDLVPEVKPGDYVLLHAGCAIQVVNKKEAIRTLKLLKELSQG</sequence>
<dbReference type="EMBL" id="CP001098">
    <property type="protein sequence ID" value="ACL69149.1"/>
    <property type="molecule type" value="Genomic_DNA"/>
</dbReference>
<proteinExistence type="inferred from homology"/>
<dbReference type="PANTHER" id="PTHR35177">
    <property type="entry name" value="HYDROGENASE MATURATION FACTOR HYBG"/>
    <property type="match status" value="1"/>
</dbReference>
<comment type="similarity">
    <text evidence="1">Belongs to the HupF/HypC family.</text>
</comment>
<dbReference type="Pfam" id="PF01455">
    <property type="entry name" value="HupF_HypC"/>
    <property type="match status" value="1"/>
</dbReference>
<dbReference type="OrthoDB" id="9806017at2"/>
<dbReference type="GO" id="GO:0005506">
    <property type="term" value="F:iron ion binding"/>
    <property type="evidence" value="ECO:0007669"/>
    <property type="project" value="TreeGrafter"/>
</dbReference>
<dbReference type="GO" id="GO:0051604">
    <property type="term" value="P:protein maturation"/>
    <property type="evidence" value="ECO:0007669"/>
    <property type="project" value="TreeGrafter"/>
</dbReference>
<name>B8D1S2_HALOH</name>
<dbReference type="InterPro" id="IPR001109">
    <property type="entry name" value="Hydrogenase_HupF/HypC"/>
</dbReference>
<evidence type="ECO:0000256" key="1">
    <source>
        <dbReference type="ARBA" id="ARBA00006018"/>
    </source>
</evidence>
<protein>
    <submittedName>
        <fullName evidence="2">Hydrogenase assembly chaperone hypC/hupF</fullName>
    </submittedName>
</protein>
<dbReference type="PRINTS" id="PR00445">
    <property type="entry name" value="HUPFHYPC"/>
</dbReference>
<dbReference type="RefSeq" id="WP_012635337.1">
    <property type="nucleotide sequence ID" value="NC_011899.1"/>
</dbReference>
<reference evidence="2 3" key="1">
    <citation type="journal article" date="2009" name="PLoS ONE">
        <title>Genome analysis of the anaerobic thermohalophilic bacterium Halothermothrix orenii.</title>
        <authorList>
            <person name="Mavromatis K."/>
            <person name="Ivanova N."/>
            <person name="Anderson I."/>
            <person name="Lykidis A."/>
            <person name="Hooper S.D."/>
            <person name="Sun H."/>
            <person name="Kunin V."/>
            <person name="Lapidus A."/>
            <person name="Hugenholtz P."/>
            <person name="Patel B."/>
            <person name="Kyrpides N.C."/>
        </authorList>
    </citation>
    <scope>NUCLEOTIDE SEQUENCE [LARGE SCALE GENOMIC DNA]</scope>
    <source>
        <strain evidence="3">H 168 / OCM 544 / DSM 9562</strain>
    </source>
</reference>